<dbReference type="RefSeq" id="WP_210060256.1">
    <property type="nucleotide sequence ID" value="NZ_JAGGLJ010000003.1"/>
</dbReference>
<accession>A0ABS4KAY9</accession>
<dbReference type="PANTHER" id="PTHR48105">
    <property type="entry name" value="THIOREDOXIN REDUCTASE 1-RELATED-RELATED"/>
    <property type="match status" value="1"/>
</dbReference>
<name>A0ABS4KAY9_9FIRM</name>
<dbReference type="PROSITE" id="PS00573">
    <property type="entry name" value="PYRIDINE_REDOX_2"/>
    <property type="match status" value="1"/>
</dbReference>
<comment type="caution">
    <text evidence="7">The sequence shown here is derived from an EMBL/GenBank/DDBJ whole genome shotgun (WGS) entry which is preliminary data.</text>
</comment>
<evidence type="ECO:0000256" key="5">
    <source>
        <dbReference type="ARBA" id="ARBA00023284"/>
    </source>
</evidence>
<dbReference type="Gene3D" id="3.50.50.60">
    <property type="entry name" value="FAD/NAD(P)-binding domain"/>
    <property type="match status" value="2"/>
</dbReference>
<keyword evidence="1" id="KW-0285">Flavoprotein</keyword>
<evidence type="ECO:0000313" key="8">
    <source>
        <dbReference type="Proteomes" id="UP001519306"/>
    </source>
</evidence>
<dbReference type="Pfam" id="PF07992">
    <property type="entry name" value="Pyr_redox_2"/>
    <property type="match status" value="1"/>
</dbReference>
<keyword evidence="5" id="KW-0676">Redox-active center</keyword>
<dbReference type="SUPFAM" id="SSF51905">
    <property type="entry name" value="FAD/NAD(P)-binding domain"/>
    <property type="match status" value="1"/>
</dbReference>
<evidence type="ECO:0000256" key="4">
    <source>
        <dbReference type="ARBA" id="ARBA00023157"/>
    </source>
</evidence>
<dbReference type="PRINTS" id="PR00368">
    <property type="entry name" value="FADPNR"/>
</dbReference>
<keyword evidence="3 7" id="KW-0560">Oxidoreductase</keyword>
<dbReference type="GO" id="GO:0004791">
    <property type="term" value="F:thioredoxin-disulfide reductase (NADPH) activity"/>
    <property type="evidence" value="ECO:0007669"/>
    <property type="project" value="UniProtKB-EC"/>
</dbReference>
<keyword evidence="2" id="KW-0274">FAD</keyword>
<evidence type="ECO:0000256" key="3">
    <source>
        <dbReference type="ARBA" id="ARBA00023002"/>
    </source>
</evidence>
<evidence type="ECO:0000313" key="7">
    <source>
        <dbReference type="EMBL" id="MBP2024952.1"/>
    </source>
</evidence>
<keyword evidence="8" id="KW-1185">Reference proteome</keyword>
<dbReference type="Proteomes" id="UP001519306">
    <property type="component" value="Unassembled WGS sequence"/>
</dbReference>
<feature type="domain" description="FAD/NAD(P)-binding" evidence="6">
    <location>
        <begin position="3"/>
        <end position="293"/>
    </location>
</feature>
<dbReference type="EMBL" id="JAGGLJ010000003">
    <property type="protein sequence ID" value="MBP2024952.1"/>
    <property type="molecule type" value="Genomic_DNA"/>
</dbReference>
<keyword evidence="4" id="KW-1015">Disulfide bond</keyword>
<organism evidence="7 8">
    <name type="scientific">Peptoniphilus stercorisuis</name>
    <dbReference type="NCBI Taxonomy" id="1436965"/>
    <lineage>
        <taxon>Bacteria</taxon>
        <taxon>Bacillati</taxon>
        <taxon>Bacillota</taxon>
        <taxon>Tissierellia</taxon>
        <taxon>Tissierellales</taxon>
        <taxon>Peptoniphilaceae</taxon>
        <taxon>Peptoniphilus</taxon>
    </lineage>
</organism>
<dbReference type="EC" id="1.8.1.9" evidence="7"/>
<dbReference type="InterPro" id="IPR050097">
    <property type="entry name" value="Ferredoxin-NADP_redctase_2"/>
</dbReference>
<protein>
    <submittedName>
        <fullName evidence="7">Thioredoxin reductase (NADPH)</fullName>
        <ecNumber evidence="7">1.8.1.9</ecNumber>
    </submittedName>
</protein>
<evidence type="ECO:0000259" key="6">
    <source>
        <dbReference type="Pfam" id="PF07992"/>
    </source>
</evidence>
<evidence type="ECO:0000256" key="2">
    <source>
        <dbReference type="ARBA" id="ARBA00022827"/>
    </source>
</evidence>
<dbReference type="PRINTS" id="PR00469">
    <property type="entry name" value="PNDRDTASEII"/>
</dbReference>
<dbReference type="InterPro" id="IPR008255">
    <property type="entry name" value="Pyr_nucl-diS_OxRdtase_2_AS"/>
</dbReference>
<gene>
    <name evidence="7" type="ORF">J2Z71_000475</name>
</gene>
<proteinExistence type="predicted"/>
<reference evidence="7 8" key="1">
    <citation type="submission" date="2021-03" db="EMBL/GenBank/DDBJ databases">
        <title>Genomic Encyclopedia of Type Strains, Phase IV (KMG-IV): sequencing the most valuable type-strain genomes for metagenomic binning, comparative biology and taxonomic classification.</title>
        <authorList>
            <person name="Goeker M."/>
        </authorList>
    </citation>
    <scope>NUCLEOTIDE SEQUENCE [LARGE SCALE GENOMIC DNA]</scope>
    <source>
        <strain evidence="7 8">DSM 27563</strain>
    </source>
</reference>
<dbReference type="InterPro" id="IPR023753">
    <property type="entry name" value="FAD/NAD-binding_dom"/>
</dbReference>
<sequence length="307" mass="33655">MIYDLIIVGAGSAGLSSAIYAGRAVLNTLIIDKSGFGGRIRDTAEILNYPGCESISGIGLVQKFREHAMSYSTNDFVYGTVTKVKKEDEYFVVSTRRKGDFKAKCVILGLGTVSRVLGLNGELDFQGHGVSYCATCDANMFIGKDIHILGSGDVALEEADYLSKFANKVTMIVIHDEGIVDGTEIQKRRVMHNPKIEFMWNTALDEICGDDFVKEIVVKNLKTEEKKKISSEGIFMFVGLKPQTKILQGLVDLDKDGFVKVNEFQQTSIEGLFAAGDCTNTYLRQVVTAASDGAKAAVAAERYIRRE</sequence>
<dbReference type="InterPro" id="IPR036188">
    <property type="entry name" value="FAD/NAD-bd_sf"/>
</dbReference>
<evidence type="ECO:0000256" key="1">
    <source>
        <dbReference type="ARBA" id="ARBA00022630"/>
    </source>
</evidence>